<organism evidence="1 2">
    <name type="scientific">Xanthobacter dioxanivorans</name>
    <dbReference type="NCBI Taxonomy" id="2528964"/>
    <lineage>
        <taxon>Bacteria</taxon>
        <taxon>Pseudomonadati</taxon>
        <taxon>Pseudomonadota</taxon>
        <taxon>Alphaproteobacteria</taxon>
        <taxon>Hyphomicrobiales</taxon>
        <taxon>Xanthobacteraceae</taxon>
        <taxon>Xanthobacter</taxon>
    </lineage>
</organism>
<evidence type="ECO:0000313" key="1">
    <source>
        <dbReference type="EMBL" id="QRG10230.1"/>
    </source>
</evidence>
<keyword evidence="2" id="KW-1185">Reference proteome</keyword>
<sequence>MDPNYLGWWYATGPDKPFAPSDPAFNIHHVVADDSATTGCVTIRNACGQTFALSRDLIAKIGSPAGMIWDRSQRAYVPLAGASC</sequence>
<dbReference type="KEGG" id="xdi:EZH22_31145"/>
<dbReference type="RefSeq" id="WP_203197105.1">
    <property type="nucleotide sequence ID" value="NZ_CP063365.1"/>
</dbReference>
<dbReference type="EMBL" id="CP063365">
    <property type="protein sequence ID" value="QRG10230.1"/>
    <property type="molecule type" value="Genomic_DNA"/>
</dbReference>
<name>A0A974PV19_9HYPH</name>
<keyword evidence="1" id="KW-0614">Plasmid</keyword>
<protein>
    <submittedName>
        <fullName evidence="1">Uncharacterized protein</fullName>
    </submittedName>
</protein>
<accession>A0A974PV19</accession>
<reference evidence="1 2" key="1">
    <citation type="submission" date="2020-10" db="EMBL/GenBank/DDBJ databases">
        <title>Degradation of 1,4-Dioxane by Xanthobacter sp. YN2, via a Novel Group-2 Soluble Di-Iron Monooxygenase.</title>
        <authorList>
            <person name="Ma F."/>
            <person name="Wang Y."/>
            <person name="Yang J."/>
            <person name="Guo H."/>
            <person name="Su D."/>
            <person name="Yu L."/>
        </authorList>
    </citation>
    <scope>NUCLEOTIDE SEQUENCE [LARGE SCALE GENOMIC DNA]</scope>
    <source>
        <strain evidence="1 2">YN2</strain>
        <plasmid evidence="1 2">unnamed3</plasmid>
    </source>
</reference>
<geneLocation type="plasmid" evidence="1 2">
    <name>unnamed3</name>
</geneLocation>
<dbReference type="Proteomes" id="UP000596427">
    <property type="component" value="Plasmid unnamed3"/>
</dbReference>
<proteinExistence type="predicted"/>
<dbReference type="AlphaFoldDB" id="A0A974PV19"/>
<evidence type="ECO:0000313" key="2">
    <source>
        <dbReference type="Proteomes" id="UP000596427"/>
    </source>
</evidence>
<gene>
    <name evidence="1" type="ORF">EZH22_31145</name>
</gene>